<dbReference type="Pfam" id="PF13429">
    <property type="entry name" value="TPR_15"/>
    <property type="match status" value="1"/>
</dbReference>
<evidence type="ECO:0000256" key="5">
    <source>
        <dbReference type="SAM" id="Phobius"/>
    </source>
</evidence>
<evidence type="ECO:0000256" key="1">
    <source>
        <dbReference type="ARBA" id="ARBA00022729"/>
    </source>
</evidence>
<evidence type="ECO:0000313" key="8">
    <source>
        <dbReference type="Proteomes" id="UP000431462"/>
    </source>
</evidence>
<dbReference type="InterPro" id="IPR011990">
    <property type="entry name" value="TPR-like_helical_dom_sf"/>
</dbReference>
<dbReference type="PANTHER" id="PTHR45586:SF1">
    <property type="entry name" value="LIPOPOLYSACCHARIDE ASSEMBLY PROTEIN B"/>
    <property type="match status" value="1"/>
</dbReference>
<keyword evidence="5" id="KW-0812">Transmembrane</keyword>
<evidence type="ECO:0000256" key="2">
    <source>
        <dbReference type="ARBA" id="ARBA00022737"/>
    </source>
</evidence>
<sequence length="1057" mass="117702">MKQRRPAFFSLPALLLMGLLLALVLYVLFPKQDAFDDLRYLSDPDAVSLAYLETLLKSDPDNTPLRINLGRMQSQVGQYDKARKTLEPLIEAPTVPSRAMESYLELLVSEIYGVSSEDQRQALTDDLNRALQRLLETDYSLDRKLSLAAPALPLLGSDDQLSIRQSLFENASGSMRLTLAEQLARQYEAMGQPRKAADILGSLLAQVPAARRDAFIDNLIRLELASGRPGEALALFRSRLTEGTRTPDQLRQGIRLAGLAGADELRKKWLGELASAEPGNIDLQRQWLSLQLAEGDLGGALATLRRMQDNTRQLPQQDWQRAAQILEWNGRPPEALNYWRRLYETTDSKQAFDRATRLAKELFQWQSLADLLNRARERRALSPDGFRDLADTLVRLGRLEEAEARLRLGLERFPDSLVLRERFVTLLLNRRQFPEAIALLESGPPPSDAELVQLARLYWQIRDPEAAFELLAFEPSDPALAAEAAAMRLELATILGRTDFLEAEYARLAALPPEQLQPAVKEQILNLSVMFGDLPTALRLARQLLEESGDPRYLSAIAEYQFALNDWDGLAESLDQWQSKAPSADRNPRYWTLRALLFQQRNQDEEAIAAFENAARLAPDNTEVLISWSWFLLAHPDRLPGRLPQMLEQLAANPSRDSYAVLAYGYQALGQKTRALDWLGRGRAAHPQDADWLLSMAPLAEQTGAAAEGQALRRRAIALNGAALNRSKESVLFPEPAQTGEITGPLYRFNNRALQIGLSGRDLGGFSVRDRSMRGQFTHDRFRWLFSASSLSASGHGLLQSTPDTGNDVRLQFQNNASNTLLTFSLGQLSRFGGSETSAGAEITGQPGDRFTLTAGVELNERAFDSAEGWWLANRDSVYVSTSYQPFPRLNLFSRLEQLSFDTNTGSSLGSGFGLDAIGTYTLFRQDPGWQVSIGYRRQSLTLDAALDNKTAQALRGPASPGSLITEDYERIGVESRWFHGEPHALYRTAPEPRFFVGLAAAYVLSTSSPDFGVDLGMGWRVVGDDDLALSLGYTSDGLDGSARTDLNLTYTLYFDR</sequence>
<feature type="domain" description="PelB C-terminal" evidence="6">
    <location>
        <begin position="751"/>
        <end position="1054"/>
    </location>
</feature>
<dbReference type="GO" id="GO:0042802">
    <property type="term" value="F:identical protein binding"/>
    <property type="evidence" value="ECO:0007669"/>
    <property type="project" value="InterPro"/>
</dbReference>
<feature type="transmembrane region" description="Helical" evidence="5">
    <location>
        <begin position="7"/>
        <end position="29"/>
    </location>
</feature>
<reference evidence="7 8" key="1">
    <citation type="submission" date="2019-06" db="EMBL/GenBank/DDBJ databases">
        <title>Enrichment of Autotrophic Halophilic Microorganisms from Red Sea Brine Pool Using Microbial Electrosynthesis System.</title>
        <authorList>
            <person name="Alqahtani M.F."/>
            <person name="Bajracharya S."/>
            <person name="Katuri K.P."/>
            <person name="Ali M."/>
            <person name="Saikaly P.E."/>
        </authorList>
    </citation>
    <scope>NUCLEOTIDE SEQUENCE [LARGE SCALE GENOMIC DNA]</scope>
    <source>
        <strain evidence="7">MES15</strain>
    </source>
</reference>
<organism evidence="7 8">
    <name type="scientific">Marinobacter adhaerens</name>
    <dbReference type="NCBI Taxonomy" id="1033846"/>
    <lineage>
        <taxon>Bacteria</taxon>
        <taxon>Pseudomonadati</taxon>
        <taxon>Pseudomonadota</taxon>
        <taxon>Gammaproteobacteria</taxon>
        <taxon>Pseudomonadales</taxon>
        <taxon>Marinobacteraceae</taxon>
        <taxon>Marinobacter</taxon>
    </lineage>
</organism>
<dbReference type="GO" id="GO:0004553">
    <property type="term" value="F:hydrolase activity, hydrolyzing O-glycosyl compounds"/>
    <property type="evidence" value="ECO:0007669"/>
    <property type="project" value="InterPro"/>
</dbReference>
<evidence type="ECO:0000256" key="4">
    <source>
        <dbReference type="PROSITE-ProRule" id="PRU00339"/>
    </source>
</evidence>
<feature type="repeat" description="TPR" evidence="4">
    <location>
        <begin position="588"/>
        <end position="621"/>
    </location>
</feature>
<evidence type="ECO:0000313" key="7">
    <source>
        <dbReference type="EMBL" id="MTI97320.1"/>
    </source>
</evidence>
<dbReference type="SUPFAM" id="SSF48452">
    <property type="entry name" value="TPR-like"/>
    <property type="match status" value="2"/>
</dbReference>
<gene>
    <name evidence="7" type="ORF">FH752_01735</name>
</gene>
<dbReference type="GO" id="GO:0042597">
    <property type="term" value="C:periplasmic space"/>
    <property type="evidence" value="ECO:0007669"/>
    <property type="project" value="InterPro"/>
</dbReference>
<dbReference type="PROSITE" id="PS50005">
    <property type="entry name" value="TPR"/>
    <property type="match status" value="1"/>
</dbReference>
<evidence type="ECO:0000259" key="6">
    <source>
        <dbReference type="Pfam" id="PF24604"/>
    </source>
</evidence>
<evidence type="ECO:0000256" key="3">
    <source>
        <dbReference type="ARBA" id="ARBA00022803"/>
    </source>
</evidence>
<name>A0A844HWZ0_9GAMM</name>
<dbReference type="SUPFAM" id="SSF48435">
    <property type="entry name" value="Bacterial muramidases"/>
    <property type="match status" value="1"/>
</dbReference>
<protein>
    <submittedName>
        <fullName evidence="7">Tetratricopeptide repeat protein</fullName>
    </submittedName>
</protein>
<proteinExistence type="predicted"/>
<dbReference type="InterPro" id="IPR019734">
    <property type="entry name" value="TPR_rpt"/>
</dbReference>
<comment type="caution">
    <text evidence="7">The sequence shown here is derived from an EMBL/GenBank/DDBJ whole genome shotgun (WGS) entry which is preliminary data.</text>
</comment>
<keyword evidence="1" id="KW-0732">Signal</keyword>
<keyword evidence="3 4" id="KW-0802">TPR repeat</keyword>
<accession>A0A844HWZ0</accession>
<dbReference type="SMART" id="SM00028">
    <property type="entry name" value="TPR"/>
    <property type="match status" value="3"/>
</dbReference>
<keyword evidence="2" id="KW-0677">Repeat</keyword>
<dbReference type="PANTHER" id="PTHR45586">
    <property type="entry name" value="TPR REPEAT-CONTAINING PROTEIN PA4667"/>
    <property type="match status" value="1"/>
</dbReference>
<dbReference type="InterPro" id="IPR051012">
    <property type="entry name" value="CellSynth/LPSAsmb/PSIAsmb"/>
</dbReference>
<keyword evidence="5" id="KW-1133">Transmembrane helix</keyword>
<dbReference type="InterPro" id="IPR008939">
    <property type="entry name" value="Lytic_TGlycosylase_superhlx_U"/>
</dbReference>
<dbReference type="Pfam" id="PF24604">
    <property type="entry name" value="B-barrel_PelB_C"/>
    <property type="match status" value="1"/>
</dbReference>
<dbReference type="Pfam" id="PF07721">
    <property type="entry name" value="TPR_4"/>
    <property type="match status" value="1"/>
</dbReference>
<dbReference type="Pfam" id="PF14559">
    <property type="entry name" value="TPR_19"/>
    <property type="match status" value="1"/>
</dbReference>
<dbReference type="Gene3D" id="1.25.40.10">
    <property type="entry name" value="Tetratricopeptide repeat domain"/>
    <property type="match status" value="2"/>
</dbReference>
<dbReference type="EMBL" id="VENC01000002">
    <property type="protein sequence ID" value="MTI97320.1"/>
    <property type="molecule type" value="Genomic_DNA"/>
</dbReference>
<keyword evidence="5" id="KW-0472">Membrane</keyword>
<dbReference type="InterPro" id="IPR011717">
    <property type="entry name" value="TPR-4"/>
</dbReference>
<dbReference type="AlphaFoldDB" id="A0A844HWZ0"/>
<dbReference type="InterPro" id="IPR057306">
    <property type="entry name" value="B-barrel_PelB_C"/>
</dbReference>
<dbReference type="Proteomes" id="UP000431462">
    <property type="component" value="Unassembled WGS sequence"/>
</dbReference>